<evidence type="ECO:0000313" key="7">
    <source>
        <dbReference type="EMBL" id="KFE51445.1"/>
    </source>
</evidence>
<dbReference type="Proteomes" id="UP000028643">
    <property type="component" value="Unassembled WGS sequence"/>
</dbReference>
<sequence>MKKYLLGLTLLACPFVTWAASTDLRFGVDPTYPPFESKNPDGSLTGFDIELGESICAELKRRCVWVETSFDGLVASLKGRKFDGILSAFSITEDRKKEVAFSDTLYDTPAHLVAAQGSPLRPAAETLKGKRIGVQQGSVFEVYARKIWGSKNVEVVPYQSSDLAYQDLINGRLDAVFDDAIAVSEGMLKKPMGKGFAYAGDVVKSVEVFGPGTGVGLRKNDTALKQDIDQALQTIRQNGTYQRLADKYFDVDIAPE</sequence>
<comment type="subcellular location">
    <subcellularLocation>
        <location evidence="1">Cell envelope</location>
    </subcellularLocation>
</comment>
<dbReference type="SUPFAM" id="SSF53850">
    <property type="entry name" value="Periplasmic binding protein-like II"/>
    <property type="match status" value="1"/>
</dbReference>
<dbReference type="PANTHER" id="PTHR35936:SF13">
    <property type="entry name" value="HISTIDINE-BINDING PERIPLASMIC PROTEIN"/>
    <property type="match status" value="1"/>
</dbReference>
<organism evidence="7 8">
    <name type="scientific">Pseudomonas syringae</name>
    <dbReference type="NCBI Taxonomy" id="317"/>
    <lineage>
        <taxon>Bacteria</taxon>
        <taxon>Pseudomonadati</taxon>
        <taxon>Pseudomonadota</taxon>
        <taxon>Gammaproteobacteria</taxon>
        <taxon>Pseudomonadales</taxon>
        <taxon>Pseudomonadaceae</taxon>
        <taxon>Pseudomonas</taxon>
    </lineage>
</organism>
<evidence type="ECO:0000256" key="4">
    <source>
        <dbReference type="RuleBase" id="RU003744"/>
    </source>
</evidence>
<feature type="domain" description="Solute-binding protein family 3/N-terminal" evidence="6">
    <location>
        <begin position="23"/>
        <end position="252"/>
    </location>
</feature>
<dbReference type="Gene3D" id="3.40.190.10">
    <property type="entry name" value="Periplasmic binding protein-like II"/>
    <property type="match status" value="2"/>
</dbReference>
<evidence type="ECO:0000313" key="8">
    <source>
        <dbReference type="Proteomes" id="UP000028643"/>
    </source>
</evidence>
<evidence type="ECO:0000256" key="1">
    <source>
        <dbReference type="ARBA" id="ARBA00004196"/>
    </source>
</evidence>
<reference evidence="7 8" key="1">
    <citation type="submission" date="2014-07" db="EMBL/GenBank/DDBJ databases">
        <title>Draft Genome Sequences of Environmental Pseudomonas syringae strains.</title>
        <authorList>
            <person name="Baltrus D.A."/>
            <person name="Berge O."/>
            <person name="Morris C."/>
        </authorList>
    </citation>
    <scope>NUCLEOTIDE SEQUENCE [LARGE SCALE GENOMIC DNA]</scope>
    <source>
        <strain evidence="7 8">CEB003</strain>
    </source>
</reference>
<gene>
    <name evidence="7" type="ORF">IV02_12735</name>
</gene>
<dbReference type="PROSITE" id="PS01039">
    <property type="entry name" value="SBP_BACTERIAL_3"/>
    <property type="match status" value="1"/>
</dbReference>
<dbReference type="RefSeq" id="WP_020292745.1">
    <property type="nucleotide sequence ID" value="NZ_JPQT01000104.1"/>
</dbReference>
<dbReference type="CDD" id="cd13703">
    <property type="entry name" value="PBP2_HisJ_LAO"/>
    <property type="match status" value="1"/>
</dbReference>
<dbReference type="GO" id="GO:0030313">
    <property type="term" value="C:cell envelope"/>
    <property type="evidence" value="ECO:0007669"/>
    <property type="project" value="UniProtKB-SubCell"/>
</dbReference>
<dbReference type="InterPro" id="IPR018313">
    <property type="entry name" value="SBP_3_CS"/>
</dbReference>
<comment type="caution">
    <text evidence="7">The sequence shown here is derived from an EMBL/GenBank/DDBJ whole genome shotgun (WGS) entry which is preliminary data.</text>
</comment>
<comment type="similarity">
    <text evidence="2 4">Belongs to the bacterial solute-binding protein 3 family.</text>
</comment>
<dbReference type="Pfam" id="PF00497">
    <property type="entry name" value="SBP_bac_3"/>
    <property type="match status" value="1"/>
</dbReference>
<dbReference type="PATRIC" id="fig|317.174.peg.2617"/>
<evidence type="ECO:0000259" key="6">
    <source>
        <dbReference type="SMART" id="SM00062"/>
    </source>
</evidence>
<accession>A0A085V7N2</accession>
<name>A0A085V7N2_PSESX</name>
<evidence type="ECO:0000256" key="2">
    <source>
        <dbReference type="ARBA" id="ARBA00010333"/>
    </source>
</evidence>
<proteinExistence type="inferred from homology"/>
<dbReference type="SMART" id="SM00062">
    <property type="entry name" value="PBPb"/>
    <property type="match status" value="1"/>
</dbReference>
<keyword evidence="3 5" id="KW-0732">Signal</keyword>
<dbReference type="AlphaFoldDB" id="A0A085V7N2"/>
<dbReference type="InterPro" id="IPR001638">
    <property type="entry name" value="Solute-binding_3/MltF_N"/>
</dbReference>
<dbReference type="PANTHER" id="PTHR35936">
    <property type="entry name" value="MEMBRANE-BOUND LYTIC MUREIN TRANSGLYCOSYLASE F"/>
    <property type="match status" value="1"/>
</dbReference>
<dbReference type="EMBL" id="JPQT01000104">
    <property type="protein sequence ID" value="KFE51445.1"/>
    <property type="molecule type" value="Genomic_DNA"/>
</dbReference>
<feature type="signal peptide" evidence="5">
    <location>
        <begin position="1"/>
        <end position="19"/>
    </location>
</feature>
<evidence type="ECO:0000256" key="3">
    <source>
        <dbReference type="ARBA" id="ARBA00022729"/>
    </source>
</evidence>
<protein>
    <submittedName>
        <fullName evidence="7">ABC transporter substrate-binding protein</fullName>
    </submittedName>
</protein>
<evidence type="ECO:0000256" key="5">
    <source>
        <dbReference type="SAM" id="SignalP"/>
    </source>
</evidence>
<feature type="chain" id="PRO_5001798422" evidence="5">
    <location>
        <begin position="20"/>
        <end position="256"/>
    </location>
</feature>